<dbReference type="PANTHER" id="PTHR35218:SF9">
    <property type="entry name" value="ENDONUCLEASE_EXONUCLEASE_PHOSPHATASE DOMAIN-CONTAINING PROTEIN"/>
    <property type="match status" value="1"/>
</dbReference>
<dbReference type="PANTHER" id="PTHR35218">
    <property type="entry name" value="RNASE H DOMAIN-CONTAINING PROTEIN"/>
    <property type="match status" value="1"/>
</dbReference>
<dbReference type="AlphaFoldDB" id="A0AAD2E360"/>
<dbReference type="Proteomes" id="UP000834106">
    <property type="component" value="Chromosome 14"/>
</dbReference>
<sequence length="191" mass="21587">MIDTPVVWNVRGMGTSKCRLRKLVRKHNIAILAVAEPFHSERHVQSFAKKIKLAGCITNEKEGGKIWVFWREDLQMEWIGASSQTIHGIVTKGVHSVVLTFVYAKCSALKKRSLWTELEGLCVVGLPWLVSGDFNTIWNDAERMRGRPRPLGAMEDFNNYIDKCGLVEVPCKGRKLSWRNGQEGLARSGHV</sequence>
<keyword evidence="3" id="KW-1185">Reference proteome</keyword>
<organism evidence="2 3">
    <name type="scientific">Fraxinus pennsylvanica</name>
    <dbReference type="NCBI Taxonomy" id="56036"/>
    <lineage>
        <taxon>Eukaryota</taxon>
        <taxon>Viridiplantae</taxon>
        <taxon>Streptophyta</taxon>
        <taxon>Embryophyta</taxon>
        <taxon>Tracheophyta</taxon>
        <taxon>Spermatophyta</taxon>
        <taxon>Magnoliopsida</taxon>
        <taxon>eudicotyledons</taxon>
        <taxon>Gunneridae</taxon>
        <taxon>Pentapetalae</taxon>
        <taxon>asterids</taxon>
        <taxon>lamiids</taxon>
        <taxon>Lamiales</taxon>
        <taxon>Oleaceae</taxon>
        <taxon>Oleeae</taxon>
        <taxon>Fraxinus</taxon>
    </lineage>
</organism>
<dbReference type="Pfam" id="PF03372">
    <property type="entry name" value="Exo_endo_phos"/>
    <property type="match status" value="1"/>
</dbReference>
<dbReference type="Gene3D" id="3.60.10.10">
    <property type="entry name" value="Endonuclease/exonuclease/phosphatase"/>
    <property type="match status" value="1"/>
</dbReference>
<evidence type="ECO:0000313" key="3">
    <source>
        <dbReference type="Proteomes" id="UP000834106"/>
    </source>
</evidence>
<proteinExistence type="predicted"/>
<feature type="domain" description="Endonuclease/exonuclease/phosphatase" evidence="1">
    <location>
        <begin position="7"/>
        <end position="153"/>
    </location>
</feature>
<evidence type="ECO:0000313" key="2">
    <source>
        <dbReference type="EMBL" id="CAI9775524.1"/>
    </source>
</evidence>
<name>A0AAD2E360_9LAMI</name>
<protein>
    <recommendedName>
        <fullName evidence="1">Endonuclease/exonuclease/phosphatase domain-containing protein</fullName>
    </recommendedName>
</protein>
<evidence type="ECO:0000259" key="1">
    <source>
        <dbReference type="Pfam" id="PF03372"/>
    </source>
</evidence>
<accession>A0AAD2E360</accession>
<dbReference type="InterPro" id="IPR036691">
    <property type="entry name" value="Endo/exonu/phosph_ase_sf"/>
</dbReference>
<dbReference type="GO" id="GO:0003824">
    <property type="term" value="F:catalytic activity"/>
    <property type="evidence" value="ECO:0007669"/>
    <property type="project" value="InterPro"/>
</dbReference>
<dbReference type="SUPFAM" id="SSF56219">
    <property type="entry name" value="DNase I-like"/>
    <property type="match status" value="1"/>
</dbReference>
<dbReference type="InterPro" id="IPR005135">
    <property type="entry name" value="Endo/exonuclease/phosphatase"/>
</dbReference>
<reference evidence="2" key="1">
    <citation type="submission" date="2023-05" db="EMBL/GenBank/DDBJ databases">
        <authorList>
            <person name="Huff M."/>
        </authorList>
    </citation>
    <scope>NUCLEOTIDE SEQUENCE</scope>
</reference>
<gene>
    <name evidence="2" type="ORF">FPE_LOCUS22954</name>
</gene>
<dbReference type="EMBL" id="OU503049">
    <property type="protein sequence ID" value="CAI9775524.1"/>
    <property type="molecule type" value="Genomic_DNA"/>
</dbReference>